<feature type="transmembrane region" description="Helical" evidence="2">
    <location>
        <begin position="224"/>
        <end position="248"/>
    </location>
</feature>
<feature type="region of interest" description="Disordered" evidence="1">
    <location>
        <begin position="561"/>
        <end position="580"/>
    </location>
</feature>
<feature type="compositionally biased region" description="Low complexity" evidence="1">
    <location>
        <begin position="774"/>
        <end position="785"/>
    </location>
</feature>
<feature type="region of interest" description="Disordered" evidence="1">
    <location>
        <begin position="661"/>
        <end position="705"/>
    </location>
</feature>
<protein>
    <submittedName>
        <fullName evidence="4">Protein tincar</fullName>
    </submittedName>
</protein>
<feature type="transmembrane region" description="Helical" evidence="2">
    <location>
        <begin position="155"/>
        <end position="182"/>
    </location>
</feature>
<proteinExistence type="predicted"/>
<feature type="region of interest" description="Disordered" evidence="1">
    <location>
        <begin position="764"/>
        <end position="785"/>
    </location>
</feature>
<keyword evidence="2" id="KW-0812">Transmembrane</keyword>
<dbReference type="WBParaSite" id="ACRNAN_scaffold9948.g13022.t1">
    <property type="protein sequence ID" value="ACRNAN_scaffold9948.g13022.t1"/>
    <property type="gene ID" value="ACRNAN_scaffold9948.g13022"/>
</dbReference>
<dbReference type="PANTHER" id="PTHR21579">
    <property type="entry name" value="PROTEIN TINCAR"/>
    <property type="match status" value="1"/>
</dbReference>
<keyword evidence="3" id="KW-1185">Reference proteome</keyword>
<reference evidence="4" key="1">
    <citation type="submission" date="2022-11" db="UniProtKB">
        <authorList>
            <consortium name="WormBaseParasite"/>
        </authorList>
    </citation>
    <scope>IDENTIFICATION</scope>
</reference>
<evidence type="ECO:0000256" key="2">
    <source>
        <dbReference type="SAM" id="Phobius"/>
    </source>
</evidence>
<evidence type="ECO:0000256" key="1">
    <source>
        <dbReference type="SAM" id="MobiDB-lite"/>
    </source>
</evidence>
<feature type="transmembrane region" description="Helical" evidence="2">
    <location>
        <begin position="110"/>
        <end position="130"/>
    </location>
</feature>
<feature type="compositionally biased region" description="Polar residues" evidence="1">
    <location>
        <begin position="679"/>
        <end position="705"/>
    </location>
</feature>
<dbReference type="PANTHER" id="PTHR21579:SF20">
    <property type="entry name" value="PROTEIN TINCAR"/>
    <property type="match status" value="1"/>
</dbReference>
<keyword evidence="2" id="KW-0472">Membrane</keyword>
<feature type="region of interest" description="Disordered" evidence="1">
    <location>
        <begin position="487"/>
        <end position="512"/>
    </location>
</feature>
<keyword evidence="2" id="KW-1133">Transmembrane helix</keyword>
<dbReference type="Proteomes" id="UP000887540">
    <property type="component" value="Unplaced"/>
</dbReference>
<dbReference type="AlphaFoldDB" id="A0A914ESQ7"/>
<feature type="region of interest" description="Disordered" evidence="1">
    <location>
        <begin position="597"/>
        <end position="616"/>
    </location>
</feature>
<name>A0A914ESQ7_9BILA</name>
<sequence>MLAQLYRFGFINSGDFLNTEMDFLYQRARQLATNLPVGDTKLQSFPMTFEKLSNSPVSPNLLPILMHARLFGIPLEFFNLLLALLAYACTYSSVFWRLSKSFSLLFSFHLLLHAANVTWTYLGFSVLFRIQETNYYSIRPLGIGQYLSPVRPLMIYHPLAIIASFLGTIFLMHLTPVALYAYGHSKFYLSLLAVRLENARSQSLVDGYSKSLTRLQSEKTGCSVYGPILLGIIFLSFTFLVKVPAFYAIWTLNAHETQPFFWTCIVLDGVYLMSTMIIWLILTLRRDCSFRVIHQVHEIISLQNAKWTGVGSASSKSPSELKNALVLMHGDQLYVTDDSTLKQSLMRQAFKGNVQEDIYLLKTNSTPTNRKIPIEEGKASPEMTRLLGSSMRQPSNLENSASIPVAYHQINRNEYGVINTHSQQPILTDKYNANTPILDGSVSSNINTFGTTQRGASNRNMGYGPTQQMSRTSILNQADSYASIHKPIRNEGPNFVETPTLQRRGSKSDVESSKYVSSAMYATYGRVNPQNRLPNGQPPSQYQYAQNTLSRSNDPNMIYGGIRQSSEPAGSRSKETPLSSVKASPILTEKRLNSVTVGMRESPPKSLRESPPKSMKMASFNDDSEKFYGSIQRPTNPILRPTLDAQQQQLMANHWNGNTTYKPTISASSSQQEQAQACLTPTSTVSNYSTQQHTPATGSPSSNNLPATNYAGFNGFYGDFYDRNVNADATLTRSVDKKTISTSTKPPSGVISVSSRVPIKSTTVSVSSARNDDSANYSLSSSNTSAEQVTVVDQARQKVVMQPIRRPTNEYATSVV</sequence>
<organism evidence="3 4">
    <name type="scientific">Acrobeloides nanus</name>
    <dbReference type="NCBI Taxonomy" id="290746"/>
    <lineage>
        <taxon>Eukaryota</taxon>
        <taxon>Metazoa</taxon>
        <taxon>Ecdysozoa</taxon>
        <taxon>Nematoda</taxon>
        <taxon>Chromadorea</taxon>
        <taxon>Rhabditida</taxon>
        <taxon>Tylenchina</taxon>
        <taxon>Cephalobomorpha</taxon>
        <taxon>Cephaloboidea</taxon>
        <taxon>Cephalobidae</taxon>
        <taxon>Acrobeloides</taxon>
    </lineage>
</organism>
<dbReference type="InterPro" id="IPR053291">
    <property type="entry name" value="Ommatidial_diff-associated"/>
</dbReference>
<feature type="transmembrane region" description="Helical" evidence="2">
    <location>
        <begin position="260"/>
        <end position="282"/>
    </location>
</feature>
<accession>A0A914ESQ7</accession>
<feature type="compositionally biased region" description="Basic and acidic residues" evidence="1">
    <location>
        <begin position="602"/>
        <end position="611"/>
    </location>
</feature>
<evidence type="ECO:0000313" key="3">
    <source>
        <dbReference type="Proteomes" id="UP000887540"/>
    </source>
</evidence>
<feature type="transmembrane region" description="Helical" evidence="2">
    <location>
        <begin position="77"/>
        <end position="98"/>
    </location>
</feature>
<feature type="compositionally biased region" description="Low complexity" evidence="1">
    <location>
        <begin position="666"/>
        <end position="677"/>
    </location>
</feature>
<evidence type="ECO:0000313" key="4">
    <source>
        <dbReference type="WBParaSite" id="ACRNAN_scaffold9948.g13022.t1"/>
    </source>
</evidence>